<feature type="chain" id="PRO_5047185961" evidence="1">
    <location>
        <begin position="21"/>
        <end position="202"/>
    </location>
</feature>
<accession>A0ABW0L4G5</accession>
<reference evidence="3" key="1">
    <citation type="journal article" date="2019" name="Int. J. Syst. Evol. Microbiol.">
        <title>The Global Catalogue of Microorganisms (GCM) 10K type strain sequencing project: providing services to taxonomists for standard genome sequencing and annotation.</title>
        <authorList>
            <consortium name="The Broad Institute Genomics Platform"/>
            <consortium name="The Broad Institute Genome Sequencing Center for Infectious Disease"/>
            <person name="Wu L."/>
            <person name="Ma J."/>
        </authorList>
    </citation>
    <scope>NUCLEOTIDE SEQUENCE [LARGE SCALE GENOMIC DNA]</scope>
    <source>
        <strain evidence="3">KACC 12649</strain>
    </source>
</reference>
<dbReference type="RefSeq" id="WP_379782133.1">
    <property type="nucleotide sequence ID" value="NZ_JBHSMU010000009.1"/>
</dbReference>
<sequence length="202" mass="22539">MIKKIGLMCSVLSCAAHVSASEGIGQTECVWVDDARIVSRNTPAMRQFGSANRGHQIGPGRHAVIAIRRFDGAQLPPDAQIFVKTTIELTELPPDMKLGREYKLPVIDSFHSEGNSGFVTKGEYHWTVRPVQSVRIRRDKDGLRLHYSQDAIGEHGATKQKRDLVLKADCTLRKTRIEDLSLWHGHPGTNVQSFYPPSPDLM</sequence>
<dbReference type="EMBL" id="JBHSMU010000009">
    <property type="protein sequence ID" value="MFC5459863.1"/>
    <property type="molecule type" value="Genomic_DNA"/>
</dbReference>
<name>A0ABW0L4G5_9BURK</name>
<dbReference type="Proteomes" id="UP001596050">
    <property type="component" value="Unassembled WGS sequence"/>
</dbReference>
<keyword evidence="3" id="KW-1185">Reference proteome</keyword>
<evidence type="ECO:0000256" key="1">
    <source>
        <dbReference type="SAM" id="SignalP"/>
    </source>
</evidence>
<feature type="signal peptide" evidence="1">
    <location>
        <begin position="1"/>
        <end position="20"/>
    </location>
</feature>
<keyword evidence="1" id="KW-0732">Signal</keyword>
<gene>
    <name evidence="2" type="ORF">ACFPN5_08585</name>
</gene>
<organism evidence="2 3">
    <name type="scientific">Massilia niabensis</name>
    <dbReference type="NCBI Taxonomy" id="544910"/>
    <lineage>
        <taxon>Bacteria</taxon>
        <taxon>Pseudomonadati</taxon>
        <taxon>Pseudomonadota</taxon>
        <taxon>Betaproteobacteria</taxon>
        <taxon>Burkholderiales</taxon>
        <taxon>Oxalobacteraceae</taxon>
        <taxon>Telluria group</taxon>
        <taxon>Massilia</taxon>
    </lineage>
</organism>
<proteinExistence type="predicted"/>
<comment type="caution">
    <text evidence="2">The sequence shown here is derived from an EMBL/GenBank/DDBJ whole genome shotgun (WGS) entry which is preliminary data.</text>
</comment>
<evidence type="ECO:0000313" key="2">
    <source>
        <dbReference type="EMBL" id="MFC5459863.1"/>
    </source>
</evidence>
<evidence type="ECO:0000313" key="3">
    <source>
        <dbReference type="Proteomes" id="UP001596050"/>
    </source>
</evidence>
<protein>
    <submittedName>
        <fullName evidence="2">Uncharacterized protein</fullName>
    </submittedName>
</protein>